<feature type="transmembrane region" description="Helical" evidence="1">
    <location>
        <begin position="6"/>
        <end position="25"/>
    </location>
</feature>
<proteinExistence type="predicted"/>
<dbReference type="EMBL" id="CP154858">
    <property type="protein sequence ID" value="XDT72684.1"/>
    <property type="molecule type" value="Genomic_DNA"/>
</dbReference>
<sequence>MAWLWIIVGVVFIVGTLTWLLPSPWERKVQKVRSRAMKQGVHVRRMFSRDLPETLPEAEGPWYLYWVTSGNADTQDTEYIPPPPDLSAALGEPSRLLGVRGPGYVGVIWNEEPPEEAALESVVNWIRSLRQTPETPASR</sequence>
<evidence type="ECO:0000313" key="2">
    <source>
        <dbReference type="EMBL" id="XDT72684.1"/>
    </source>
</evidence>
<evidence type="ECO:0000256" key="1">
    <source>
        <dbReference type="SAM" id="Phobius"/>
    </source>
</evidence>
<name>A0AB39UWG3_9GAMM</name>
<keyword evidence="1" id="KW-1133">Transmembrane helix</keyword>
<protein>
    <recommendedName>
        <fullName evidence="3">DUF2550 family protein</fullName>
    </recommendedName>
</protein>
<organism evidence="2">
    <name type="scientific">Thermohahella caldifontis</name>
    <dbReference type="NCBI Taxonomy" id="3142973"/>
    <lineage>
        <taxon>Bacteria</taxon>
        <taxon>Pseudomonadati</taxon>
        <taxon>Pseudomonadota</taxon>
        <taxon>Gammaproteobacteria</taxon>
        <taxon>Oceanospirillales</taxon>
        <taxon>Hahellaceae</taxon>
        <taxon>Thermohahella</taxon>
    </lineage>
</organism>
<dbReference type="AlphaFoldDB" id="A0AB39UWG3"/>
<keyword evidence="1" id="KW-0812">Transmembrane</keyword>
<reference evidence="2" key="1">
    <citation type="submission" date="2024-05" db="EMBL/GenBank/DDBJ databases">
        <title>Genome sequencing of novel strain.</title>
        <authorList>
            <person name="Ganbat D."/>
            <person name="Ganbat S."/>
            <person name="Lee S.-J."/>
        </authorList>
    </citation>
    <scope>NUCLEOTIDE SEQUENCE</scope>
    <source>
        <strain evidence="2">SMD15-11</strain>
    </source>
</reference>
<keyword evidence="1" id="KW-0472">Membrane</keyword>
<evidence type="ECO:0008006" key="3">
    <source>
        <dbReference type="Google" id="ProtNLM"/>
    </source>
</evidence>
<gene>
    <name evidence="2" type="ORF">AAIA72_01490</name>
</gene>
<dbReference type="RefSeq" id="WP_369601688.1">
    <property type="nucleotide sequence ID" value="NZ_CP154858.1"/>
</dbReference>
<accession>A0AB39UWG3</accession>
<dbReference type="KEGG" id="tcd:AAIA72_01490"/>